<comment type="caution">
    <text evidence="3">The sequence shown here is derived from an EMBL/GenBank/DDBJ whole genome shotgun (WGS) entry which is preliminary data.</text>
</comment>
<dbReference type="PANTHER" id="PTHR10791:SF142">
    <property type="entry name" value="BIDIRECTIONAL SUGAR TRANSPORTER SWEET16"/>
    <property type="match status" value="1"/>
</dbReference>
<evidence type="ECO:0000256" key="1">
    <source>
        <dbReference type="SAM" id="MobiDB-lite"/>
    </source>
</evidence>
<name>A0ABQ5J6A2_9ASTR</name>
<dbReference type="InterPro" id="IPR047664">
    <property type="entry name" value="SWEET"/>
</dbReference>
<keyword evidence="4" id="KW-1185">Reference proteome</keyword>
<feature type="transmembrane region" description="Helical" evidence="2">
    <location>
        <begin position="39"/>
        <end position="58"/>
    </location>
</feature>
<keyword evidence="2" id="KW-0472">Membrane</keyword>
<evidence type="ECO:0000313" key="4">
    <source>
        <dbReference type="Proteomes" id="UP001151760"/>
    </source>
</evidence>
<reference evidence="3" key="1">
    <citation type="journal article" date="2022" name="Int. J. Mol. Sci.">
        <title>Draft Genome of Tanacetum Coccineum: Genomic Comparison of Closely Related Tanacetum-Family Plants.</title>
        <authorList>
            <person name="Yamashiro T."/>
            <person name="Shiraishi A."/>
            <person name="Nakayama K."/>
            <person name="Satake H."/>
        </authorList>
    </citation>
    <scope>NUCLEOTIDE SEQUENCE</scope>
</reference>
<keyword evidence="2" id="KW-1133">Transmembrane helix</keyword>
<dbReference type="EMBL" id="BQNB010021562">
    <property type="protein sequence ID" value="GJU07671.1"/>
    <property type="molecule type" value="Genomic_DNA"/>
</dbReference>
<proteinExistence type="predicted"/>
<evidence type="ECO:0000256" key="2">
    <source>
        <dbReference type="SAM" id="Phobius"/>
    </source>
</evidence>
<feature type="transmembrane region" description="Helical" evidence="2">
    <location>
        <begin position="64"/>
        <end position="83"/>
    </location>
</feature>
<dbReference type="PANTHER" id="PTHR10791">
    <property type="entry name" value="RAG1-ACTIVATING PROTEIN 1"/>
    <property type="match status" value="1"/>
</dbReference>
<feature type="transmembrane region" description="Helical" evidence="2">
    <location>
        <begin position="12"/>
        <end position="32"/>
    </location>
</feature>
<feature type="region of interest" description="Disordered" evidence="1">
    <location>
        <begin position="133"/>
        <end position="154"/>
    </location>
</feature>
<protein>
    <submittedName>
        <fullName evidence="3">Uncharacterized protein</fullName>
    </submittedName>
</protein>
<feature type="compositionally biased region" description="Acidic residues" evidence="1">
    <location>
        <begin position="144"/>
        <end position="154"/>
    </location>
</feature>
<sequence length="154" mass="17249">MTISYSQVKYFGFVILDIVFLGMVLAFALVAFKEGSRCTFTGVLCATFTTMMYVAPLAALVPNALGILLGAIQFIVFLIYRNWTPAVMSEMEKQIDSRGINIQDINFKANNVNSKKRTFSRVDIFPITRSQFFGPNKSDPIQEHEDDVEDSGVN</sequence>
<dbReference type="Proteomes" id="UP001151760">
    <property type="component" value="Unassembled WGS sequence"/>
</dbReference>
<reference evidence="3" key="2">
    <citation type="submission" date="2022-01" db="EMBL/GenBank/DDBJ databases">
        <authorList>
            <person name="Yamashiro T."/>
            <person name="Shiraishi A."/>
            <person name="Satake H."/>
            <person name="Nakayama K."/>
        </authorList>
    </citation>
    <scope>NUCLEOTIDE SEQUENCE</scope>
</reference>
<evidence type="ECO:0000313" key="3">
    <source>
        <dbReference type="EMBL" id="GJU07671.1"/>
    </source>
</evidence>
<keyword evidence="2" id="KW-0812">Transmembrane</keyword>
<gene>
    <name evidence="3" type="ORF">Tco_1124101</name>
</gene>
<organism evidence="3 4">
    <name type="scientific">Tanacetum coccineum</name>
    <dbReference type="NCBI Taxonomy" id="301880"/>
    <lineage>
        <taxon>Eukaryota</taxon>
        <taxon>Viridiplantae</taxon>
        <taxon>Streptophyta</taxon>
        <taxon>Embryophyta</taxon>
        <taxon>Tracheophyta</taxon>
        <taxon>Spermatophyta</taxon>
        <taxon>Magnoliopsida</taxon>
        <taxon>eudicotyledons</taxon>
        <taxon>Gunneridae</taxon>
        <taxon>Pentapetalae</taxon>
        <taxon>asterids</taxon>
        <taxon>campanulids</taxon>
        <taxon>Asterales</taxon>
        <taxon>Asteraceae</taxon>
        <taxon>Asteroideae</taxon>
        <taxon>Anthemideae</taxon>
        <taxon>Anthemidinae</taxon>
        <taxon>Tanacetum</taxon>
    </lineage>
</organism>
<accession>A0ABQ5J6A2</accession>